<dbReference type="NCBIfam" id="TIGR02845">
    <property type="entry name" value="spore_V_AD"/>
    <property type="match status" value="1"/>
</dbReference>
<dbReference type="NCBIfam" id="NF006160">
    <property type="entry name" value="PRK08304.1"/>
    <property type="match status" value="1"/>
</dbReference>
<dbReference type="InterPro" id="IPR016039">
    <property type="entry name" value="Thiolase-like"/>
</dbReference>
<comment type="caution">
    <text evidence="1">The sequence shown here is derived from an EMBL/GenBank/DDBJ whole genome shotgun (WGS) entry which is preliminary data.</text>
</comment>
<dbReference type="RefSeq" id="WP_061948876.1">
    <property type="nucleotide sequence ID" value="NZ_LTAO01000016.1"/>
</dbReference>
<dbReference type="AlphaFoldDB" id="A0A161Q3S2"/>
<dbReference type="InterPro" id="IPR010894">
    <property type="entry name" value="SpoVAD"/>
</dbReference>
<organism evidence="1 2">
    <name type="scientific">Alkalihalobacillus trypoxylicola</name>
    <dbReference type="NCBI Taxonomy" id="519424"/>
    <lineage>
        <taxon>Bacteria</taxon>
        <taxon>Bacillati</taxon>
        <taxon>Bacillota</taxon>
        <taxon>Bacilli</taxon>
        <taxon>Bacillales</taxon>
        <taxon>Bacillaceae</taxon>
        <taxon>Alkalihalobacillus</taxon>
    </lineage>
</organism>
<dbReference type="Pfam" id="PF07451">
    <property type="entry name" value="SpoVAD"/>
    <property type="match status" value="1"/>
</dbReference>
<dbReference type="Gene3D" id="3.40.47.40">
    <property type="entry name" value="Stage V sporulation protein AD"/>
    <property type="match status" value="1"/>
</dbReference>
<gene>
    <name evidence="1" type="ORF">AZF04_19135</name>
</gene>
<dbReference type="SUPFAM" id="SSF53901">
    <property type="entry name" value="Thiolase-like"/>
    <property type="match status" value="1"/>
</dbReference>
<dbReference type="EMBL" id="LTAO01000016">
    <property type="protein sequence ID" value="KYG30712.1"/>
    <property type="molecule type" value="Genomic_DNA"/>
</dbReference>
<dbReference type="OrthoDB" id="9770068at2"/>
<proteinExistence type="predicted"/>
<dbReference type="InterPro" id="IPR038369">
    <property type="entry name" value="SpoVAD_sf"/>
</dbReference>
<evidence type="ECO:0000313" key="2">
    <source>
        <dbReference type="Proteomes" id="UP000075806"/>
    </source>
</evidence>
<evidence type="ECO:0000313" key="1">
    <source>
        <dbReference type="EMBL" id="KYG30712.1"/>
    </source>
</evidence>
<sequence length="335" mass="36594">MKRVGKQTWVFQTPIYITSTGTVVGPIEGTGPLNESFDKYFDHLYCGEETWELAERKLMTEAIDICLEKANRKKEEIDFFLAGDLLNQMVTSNYVARELRIPYLGMFSACATSMEMIAMGSVLVDGGYADSVLCATSSHHSTAERQFRYPNEFGIQRAPTSSYTVTGAGAAIVGRNKSNIKITAATIGRVVDYQIKNPFQFGAAMAPAAAETIHSHLQETGMNISDYDFIASGDLACVGSGILRKLLEEEGVILPERYDDCGVMIFNPSKELFSGGSGAACCAVVTFGHLFNEMKNGHIKKLLVVATGALLNPFMIYQKESIPSIAHVVSFQAEE</sequence>
<reference evidence="1" key="1">
    <citation type="submission" date="2016-02" db="EMBL/GenBank/DDBJ databases">
        <title>Genome sequence of Bacillus trypoxylicola KCTC 13244(T).</title>
        <authorList>
            <person name="Jeong H."/>
            <person name="Park S.-H."/>
            <person name="Choi S.-K."/>
        </authorList>
    </citation>
    <scope>NUCLEOTIDE SEQUENCE [LARGE SCALE GENOMIC DNA]</scope>
    <source>
        <strain evidence="1">KCTC 13244</strain>
    </source>
</reference>
<name>A0A161Q3S2_9BACI</name>
<dbReference type="STRING" id="519424.AZF04_19135"/>
<dbReference type="GO" id="GO:0016746">
    <property type="term" value="F:acyltransferase activity"/>
    <property type="evidence" value="ECO:0007669"/>
    <property type="project" value="InterPro"/>
</dbReference>
<dbReference type="Proteomes" id="UP000075806">
    <property type="component" value="Unassembled WGS sequence"/>
</dbReference>
<protein>
    <submittedName>
        <fullName evidence="1">Stage V sporulation protein AD</fullName>
    </submittedName>
</protein>
<accession>A0A161Q3S2</accession>
<dbReference type="PIRSF" id="PIRSF011570">
    <property type="entry name" value="SpoVAD"/>
    <property type="match status" value="1"/>
</dbReference>
<keyword evidence="2" id="KW-1185">Reference proteome</keyword>